<sequence length="139" mass="16452">MKFKIDENLPIEFAEILQEYGYDAMTVHQQKLKGEKDPILLEICQQEGRILVTLDLDFANIRNYPPEQFLGIIVFRVSRQDKPSLLSILQNIIPLFGQEKIIHHLWIVEEKRIQNTRRNLKIYSKIAVLNLLKEIWRSP</sequence>
<reference evidence="2" key="1">
    <citation type="submission" date="2021-04" db="EMBL/GenBank/DDBJ databases">
        <title>Genome sequence of Woronichinia naegeliana from Washington state freshwater lake bloom.</title>
        <authorList>
            <person name="Dreher T.W."/>
        </authorList>
    </citation>
    <scope>NUCLEOTIDE SEQUENCE</scope>
    <source>
        <strain evidence="2">WA131</strain>
    </source>
</reference>
<evidence type="ECO:0000259" key="1">
    <source>
        <dbReference type="Pfam" id="PF18480"/>
    </source>
</evidence>
<dbReference type="InterPro" id="IPR041049">
    <property type="entry name" value="DUF5615"/>
</dbReference>
<proteinExistence type="predicted"/>
<feature type="domain" description="DUF5615" evidence="1">
    <location>
        <begin position="1"/>
        <end position="110"/>
    </location>
</feature>
<dbReference type="EMBL" id="CP073041">
    <property type="protein sequence ID" value="UXE59538.1"/>
    <property type="molecule type" value="Genomic_DNA"/>
</dbReference>
<protein>
    <submittedName>
        <fullName evidence="2">DUF5615 family PIN-like protein</fullName>
    </submittedName>
</protein>
<evidence type="ECO:0000313" key="2">
    <source>
        <dbReference type="EMBL" id="UXE59538.1"/>
    </source>
</evidence>
<dbReference type="AlphaFoldDB" id="A0A977KTC3"/>
<dbReference type="Pfam" id="PF18480">
    <property type="entry name" value="DUF5615"/>
    <property type="match status" value="1"/>
</dbReference>
<dbReference type="Proteomes" id="UP001065613">
    <property type="component" value="Chromosome"/>
</dbReference>
<dbReference type="KEGG" id="wna:KA717_27690"/>
<name>A0A977KTC3_9CYAN</name>
<accession>A0A977KTC3</accession>
<gene>
    <name evidence="2" type="ORF">KA717_27690</name>
</gene>
<organism evidence="2">
    <name type="scientific">Woronichinia naegeliana WA131</name>
    <dbReference type="NCBI Taxonomy" id="2824559"/>
    <lineage>
        <taxon>Bacteria</taxon>
        <taxon>Bacillati</taxon>
        <taxon>Cyanobacteriota</taxon>
        <taxon>Cyanophyceae</taxon>
        <taxon>Synechococcales</taxon>
        <taxon>Coelosphaeriaceae</taxon>
        <taxon>Woronichinia</taxon>
    </lineage>
</organism>